<sequence length="47" mass="5612">MIDKGCEPAFYRHPGRQAQTRRTAFVPAQRNIPLRLMQIFRIMLRLL</sequence>
<proteinExistence type="predicted"/>
<protein>
    <submittedName>
        <fullName evidence="1">Uncharacterized protein</fullName>
    </submittedName>
</protein>
<organism evidence="1 2">
    <name type="scientific">Pseudomonas benzenivorans</name>
    <dbReference type="NCBI Taxonomy" id="556533"/>
    <lineage>
        <taxon>Bacteria</taxon>
        <taxon>Pseudomonadati</taxon>
        <taxon>Pseudomonadota</taxon>
        <taxon>Gammaproteobacteria</taxon>
        <taxon>Pseudomonadales</taxon>
        <taxon>Pseudomonadaceae</taxon>
        <taxon>Pseudomonas</taxon>
    </lineage>
</organism>
<evidence type="ECO:0000313" key="2">
    <source>
        <dbReference type="Proteomes" id="UP001305928"/>
    </source>
</evidence>
<dbReference type="RefSeq" id="WP_318643165.1">
    <property type="nucleotide sequence ID" value="NZ_CP137892.1"/>
</dbReference>
<name>A0ABZ0PT24_9PSED</name>
<keyword evidence="2" id="KW-1185">Reference proteome</keyword>
<reference evidence="1 2" key="1">
    <citation type="submission" date="2023-11" db="EMBL/GenBank/DDBJ databases">
        <title>Complete genome of Pseudomonas benzenivorans BA3361.</title>
        <authorList>
            <person name="Shin S.Y."/>
            <person name="Song J."/>
            <person name="Kang H."/>
        </authorList>
    </citation>
    <scope>NUCLEOTIDE SEQUENCE [LARGE SCALE GENOMIC DNA]</scope>
    <source>
        <strain evidence="1 2">HNIBRBA3361</strain>
    </source>
</reference>
<dbReference type="Proteomes" id="UP001305928">
    <property type="component" value="Chromosome"/>
</dbReference>
<gene>
    <name evidence="1" type="ORF">SBP02_15920</name>
</gene>
<evidence type="ECO:0000313" key="1">
    <source>
        <dbReference type="EMBL" id="WPC04246.1"/>
    </source>
</evidence>
<accession>A0ABZ0PT24</accession>
<dbReference type="EMBL" id="CP137892">
    <property type="protein sequence ID" value="WPC04246.1"/>
    <property type="molecule type" value="Genomic_DNA"/>
</dbReference>